<keyword evidence="1" id="KW-0808">Transferase</keyword>
<dbReference type="InterPro" id="IPR043132">
    <property type="entry name" value="BCAT-like_C"/>
</dbReference>
<dbReference type="Gene3D" id="3.30.470.10">
    <property type="match status" value="1"/>
</dbReference>
<dbReference type="EMBL" id="JBHGCJ010000002">
    <property type="protein sequence ID" value="MFG6108401.1"/>
    <property type="molecule type" value="Genomic_DNA"/>
</dbReference>
<protein>
    <submittedName>
        <fullName evidence="1">Aminotransferase class IV</fullName>
    </submittedName>
</protein>
<dbReference type="GO" id="GO:0008483">
    <property type="term" value="F:transaminase activity"/>
    <property type="evidence" value="ECO:0007669"/>
    <property type="project" value="UniProtKB-KW"/>
</dbReference>
<dbReference type="SUPFAM" id="SSF56752">
    <property type="entry name" value="D-aminoacid aminotransferase-like PLP-dependent enzymes"/>
    <property type="match status" value="1"/>
</dbReference>
<gene>
    <name evidence="1" type="ORF">ACEU0G_002340</name>
</gene>
<keyword evidence="2" id="KW-1185">Reference proteome</keyword>
<dbReference type="NCBIfam" id="NF006734">
    <property type="entry name" value="PRK09266.1"/>
    <property type="match status" value="1"/>
</dbReference>
<sequence>MMLYCNGAIASADDLAGALTNYGHFTSLQVRGAAVQGLDLHLQRLRQGTDELFGCALDLARVQAWMRDALRSAQLRDASLRVTVFSRQFDFRRPLQPVAVDVLVAVAAPVHMPADPRRLRAAVYQRELPHLKHVGTFPLFEQRRRALQDGFDDALFVTPDGAVGEGSTWNIAFQHGQQIVWPQASALRGTQERLLQAGFAPDVQQVRPVALAELAVFDGAIACNSAGVWPISAIDAVAFARSEAFCQRARGVLETVPWQPIGAHGAAA</sequence>
<dbReference type="InterPro" id="IPR001544">
    <property type="entry name" value="Aminotrans_IV"/>
</dbReference>
<name>A0ABW7CV35_9GAMM</name>
<dbReference type="Pfam" id="PF01063">
    <property type="entry name" value="Aminotran_4"/>
    <property type="match status" value="1"/>
</dbReference>
<evidence type="ECO:0000313" key="1">
    <source>
        <dbReference type="EMBL" id="MFG6108401.1"/>
    </source>
</evidence>
<organism evidence="1 2">
    <name type="scientific">Stenotrophomonas nematodicola</name>
    <dbReference type="NCBI Taxonomy" id="2656746"/>
    <lineage>
        <taxon>Bacteria</taxon>
        <taxon>Pseudomonadati</taxon>
        <taxon>Pseudomonadota</taxon>
        <taxon>Gammaproteobacteria</taxon>
        <taxon>Lysobacterales</taxon>
        <taxon>Lysobacteraceae</taxon>
        <taxon>Stenotrophomonas</taxon>
    </lineage>
</organism>
<dbReference type="Gene3D" id="3.20.10.10">
    <property type="entry name" value="D-amino Acid Aminotransferase, subunit A, domain 2"/>
    <property type="match status" value="1"/>
</dbReference>
<evidence type="ECO:0000313" key="2">
    <source>
        <dbReference type="Proteomes" id="UP001605261"/>
    </source>
</evidence>
<dbReference type="RefSeq" id="WP_394161584.1">
    <property type="nucleotide sequence ID" value="NZ_JBHGCJ010000002.1"/>
</dbReference>
<reference evidence="1 2" key="1">
    <citation type="submission" date="2024-09" db="EMBL/GenBank/DDBJ databases">
        <authorList>
            <consortium name="All-Russian atlas of soil microorganisms"/>
            <consortium name="as a basis for the search for new antimicrobial producers and enzymes with unique properties"/>
            <person name="Sokolova E.A."/>
            <person name="Voronina E.N."/>
        </authorList>
    </citation>
    <scope>NUCLEOTIDE SEQUENCE [LARGE SCALE GENOMIC DNA]</scope>
    <source>
        <strain evidence="1 2">AF-22b-331.1</strain>
    </source>
</reference>
<proteinExistence type="predicted"/>
<dbReference type="Proteomes" id="UP001605261">
    <property type="component" value="Unassembled WGS sequence"/>
</dbReference>
<keyword evidence="1" id="KW-0032">Aminotransferase</keyword>
<comment type="caution">
    <text evidence="1">The sequence shown here is derived from an EMBL/GenBank/DDBJ whole genome shotgun (WGS) entry which is preliminary data.</text>
</comment>
<dbReference type="InterPro" id="IPR043131">
    <property type="entry name" value="BCAT-like_N"/>
</dbReference>
<accession>A0ABW7CV35</accession>
<dbReference type="InterPro" id="IPR036038">
    <property type="entry name" value="Aminotransferase-like"/>
</dbReference>